<dbReference type="Proteomes" id="UP000306113">
    <property type="component" value="Unassembled WGS sequence"/>
</dbReference>
<evidence type="ECO:0000313" key="2">
    <source>
        <dbReference type="Proteomes" id="UP000306113"/>
    </source>
</evidence>
<organism evidence="1 2">
    <name type="scientific">Thalassobius vesicularis</name>
    <dbReference type="NCBI Taxonomy" id="1294297"/>
    <lineage>
        <taxon>Bacteria</taxon>
        <taxon>Pseudomonadati</taxon>
        <taxon>Pseudomonadota</taxon>
        <taxon>Alphaproteobacteria</taxon>
        <taxon>Rhodobacterales</taxon>
        <taxon>Roseobacteraceae</taxon>
        <taxon>Thalassovita</taxon>
    </lineage>
</organism>
<comment type="caution">
    <text evidence="1">The sequence shown here is derived from an EMBL/GenBank/DDBJ whole genome shotgun (WGS) entry which is preliminary data.</text>
</comment>
<gene>
    <name evidence="1" type="ORF">E7681_11865</name>
</gene>
<accession>A0A4S3M8M9</accession>
<reference evidence="1 2" key="1">
    <citation type="submission" date="2019-04" db="EMBL/GenBank/DDBJ databases">
        <title>Draft genome sequence of Youngimonas vesicularis.</title>
        <authorList>
            <person name="Hameed A."/>
        </authorList>
    </citation>
    <scope>NUCLEOTIDE SEQUENCE [LARGE SCALE GENOMIC DNA]</scope>
    <source>
        <strain evidence="1 2">CC-AMW-E</strain>
    </source>
</reference>
<keyword evidence="2" id="KW-1185">Reference proteome</keyword>
<protein>
    <submittedName>
        <fullName evidence="1">Uncharacterized protein</fullName>
    </submittedName>
</protein>
<name>A0A4S3M8M9_9RHOB</name>
<dbReference type="AlphaFoldDB" id="A0A4S3M8M9"/>
<proteinExistence type="predicted"/>
<dbReference type="RefSeq" id="WP_136339515.1">
    <property type="nucleotide sequence ID" value="NZ_SSMD01000005.1"/>
</dbReference>
<dbReference type="OrthoDB" id="7659281at2"/>
<dbReference type="EMBL" id="SSMD01000005">
    <property type="protein sequence ID" value="THD73386.1"/>
    <property type="molecule type" value="Genomic_DNA"/>
</dbReference>
<evidence type="ECO:0000313" key="1">
    <source>
        <dbReference type="EMBL" id="THD73386.1"/>
    </source>
</evidence>
<sequence length="91" mass="10340">MANKQRIAFDGHYFKPKITHLKDDPRMFDVTVPGAKQSREGAEDAGRYEATRHCVTNYGNSKLEWLVVEETDARDAKLDSDVLILRGRCEG</sequence>